<accession>A0A0F9SDH8</accession>
<dbReference type="InterPro" id="IPR013416">
    <property type="entry name" value="CHP02587_IM"/>
</dbReference>
<feature type="transmembrane region" description="Helical" evidence="1">
    <location>
        <begin position="95"/>
        <end position="116"/>
    </location>
</feature>
<keyword evidence="1" id="KW-0812">Transmembrane</keyword>
<organism evidence="2">
    <name type="scientific">marine sediment metagenome</name>
    <dbReference type="NCBI Taxonomy" id="412755"/>
    <lineage>
        <taxon>unclassified sequences</taxon>
        <taxon>metagenomes</taxon>
        <taxon>ecological metagenomes</taxon>
    </lineage>
</organism>
<evidence type="ECO:0008006" key="3">
    <source>
        <dbReference type="Google" id="ProtNLM"/>
    </source>
</evidence>
<proteinExistence type="predicted"/>
<feature type="transmembrane region" description="Helical" evidence="1">
    <location>
        <begin position="232"/>
        <end position="253"/>
    </location>
</feature>
<reference evidence="2" key="1">
    <citation type="journal article" date="2015" name="Nature">
        <title>Complex archaea that bridge the gap between prokaryotes and eukaryotes.</title>
        <authorList>
            <person name="Spang A."/>
            <person name="Saw J.H."/>
            <person name="Jorgensen S.L."/>
            <person name="Zaremba-Niedzwiedzka K."/>
            <person name="Martijn J."/>
            <person name="Lind A.E."/>
            <person name="van Eijk R."/>
            <person name="Schleper C."/>
            <person name="Guy L."/>
            <person name="Ettema T.J."/>
        </authorList>
    </citation>
    <scope>NUCLEOTIDE SEQUENCE</scope>
</reference>
<dbReference type="AlphaFoldDB" id="A0A0F9SDH8"/>
<keyword evidence="1" id="KW-0472">Membrane</keyword>
<sequence length="288" mass="31675">MQDAQGPSSPSWPREEQRWERRRIAVGLGRAFGGALIFSLPMIMTMEMWWIGFYIDRFRLALLLILTIPVLALLSSHAGFQKTFNWKDDLRDAAIAYGIGILASAVVLATFGLLRFDMPLDEIVGKIAVQAVPASIGAILGRSQLGGRKMEPSDGPEEVNYASELFLMSIGALFLGLNVAPTEEMVLISYKMTEWHAVALIVLSIVLMQGFVYAVEFHGEESLPPGTSWWSAFLRFTLVGYVLAALISLYVLWTFGRTDGMAYTEILRVVVVLGFPAAIGAAAARLIL</sequence>
<feature type="transmembrane region" description="Helical" evidence="1">
    <location>
        <begin position="24"/>
        <end position="46"/>
    </location>
</feature>
<protein>
    <recommendedName>
        <fullName evidence="3">TIGR02587 family membrane protein</fullName>
    </recommendedName>
</protein>
<name>A0A0F9SDH8_9ZZZZ</name>
<feature type="transmembrane region" description="Helical" evidence="1">
    <location>
        <begin position="123"/>
        <end position="141"/>
    </location>
</feature>
<evidence type="ECO:0000313" key="2">
    <source>
        <dbReference type="EMBL" id="KKN60342.1"/>
    </source>
</evidence>
<dbReference type="InterPro" id="IPR024464">
    <property type="entry name" value="DUF2391"/>
</dbReference>
<keyword evidence="1" id="KW-1133">Transmembrane helix</keyword>
<feature type="transmembrane region" description="Helical" evidence="1">
    <location>
        <begin position="265"/>
        <end position="287"/>
    </location>
</feature>
<dbReference type="Pfam" id="PF09622">
    <property type="entry name" value="DUF2391"/>
    <property type="match status" value="1"/>
</dbReference>
<comment type="caution">
    <text evidence="2">The sequence shown here is derived from an EMBL/GenBank/DDBJ whole genome shotgun (WGS) entry which is preliminary data.</text>
</comment>
<feature type="transmembrane region" description="Helical" evidence="1">
    <location>
        <begin position="161"/>
        <end position="180"/>
    </location>
</feature>
<dbReference type="EMBL" id="LAZR01000699">
    <property type="protein sequence ID" value="KKN60342.1"/>
    <property type="molecule type" value="Genomic_DNA"/>
</dbReference>
<feature type="transmembrane region" description="Helical" evidence="1">
    <location>
        <begin position="192"/>
        <end position="212"/>
    </location>
</feature>
<evidence type="ECO:0000256" key="1">
    <source>
        <dbReference type="SAM" id="Phobius"/>
    </source>
</evidence>
<gene>
    <name evidence="2" type="ORF">LCGC14_0533140</name>
</gene>
<feature type="transmembrane region" description="Helical" evidence="1">
    <location>
        <begin position="58"/>
        <end position="75"/>
    </location>
</feature>
<dbReference type="NCBIfam" id="TIGR02587">
    <property type="entry name" value="TIGR02587 family membrane protein"/>
    <property type="match status" value="1"/>
</dbReference>